<dbReference type="EMBL" id="QGKX02002183">
    <property type="protein sequence ID" value="KAF3485305.1"/>
    <property type="molecule type" value="Genomic_DNA"/>
</dbReference>
<reference evidence="2" key="1">
    <citation type="submission" date="2019-12" db="EMBL/GenBank/DDBJ databases">
        <title>Genome sequencing and annotation of Brassica cretica.</title>
        <authorList>
            <person name="Studholme D.J."/>
            <person name="Sarris P."/>
        </authorList>
    </citation>
    <scope>NUCLEOTIDE SEQUENCE</scope>
    <source>
        <strain evidence="2">PFS-109/04</strain>
        <tissue evidence="2">Leaf</tissue>
    </source>
</reference>
<dbReference type="Proteomes" id="UP000712600">
    <property type="component" value="Unassembled WGS sequence"/>
</dbReference>
<organism evidence="2 3">
    <name type="scientific">Brassica cretica</name>
    <name type="common">Mustard</name>
    <dbReference type="NCBI Taxonomy" id="69181"/>
    <lineage>
        <taxon>Eukaryota</taxon>
        <taxon>Viridiplantae</taxon>
        <taxon>Streptophyta</taxon>
        <taxon>Embryophyta</taxon>
        <taxon>Tracheophyta</taxon>
        <taxon>Spermatophyta</taxon>
        <taxon>Magnoliopsida</taxon>
        <taxon>eudicotyledons</taxon>
        <taxon>Gunneridae</taxon>
        <taxon>Pentapetalae</taxon>
        <taxon>rosids</taxon>
        <taxon>malvids</taxon>
        <taxon>Brassicales</taxon>
        <taxon>Brassicaceae</taxon>
        <taxon>Brassiceae</taxon>
        <taxon>Brassica</taxon>
    </lineage>
</organism>
<comment type="caution">
    <text evidence="2">The sequence shown here is derived from an EMBL/GenBank/DDBJ whole genome shotgun (WGS) entry which is preliminary data.</text>
</comment>
<dbReference type="Pfam" id="PF13966">
    <property type="entry name" value="zf-RVT"/>
    <property type="match status" value="1"/>
</dbReference>
<protein>
    <recommendedName>
        <fullName evidence="1">Reverse transcriptase zinc-binding domain-containing protein</fullName>
    </recommendedName>
</protein>
<evidence type="ECO:0000313" key="3">
    <source>
        <dbReference type="Proteomes" id="UP000712600"/>
    </source>
</evidence>
<evidence type="ECO:0000313" key="2">
    <source>
        <dbReference type="EMBL" id="KAF3485305.1"/>
    </source>
</evidence>
<feature type="domain" description="Reverse transcriptase zinc-binding" evidence="1">
    <location>
        <begin position="141"/>
        <end position="209"/>
    </location>
</feature>
<evidence type="ECO:0000259" key="1">
    <source>
        <dbReference type="Pfam" id="PF13966"/>
    </source>
</evidence>
<accession>A0A8S9MN18</accession>
<proteinExistence type="predicted"/>
<dbReference type="InterPro" id="IPR026960">
    <property type="entry name" value="RVT-Znf"/>
</dbReference>
<dbReference type="AlphaFoldDB" id="A0A8S9MN18"/>
<name>A0A8S9MN18_BRACR</name>
<gene>
    <name evidence="2" type="ORF">F2Q69_00055546</name>
</gene>
<sequence length="280" mass="32411">MECGMGYRPSYAWRSILFGRELLKEGMIRSIGNGADSYVWSDKWIMDVMPRPPINKERNIEVTRKVESLFSNEGQWDTNVLTQLFPPNDVRRIQTLMRGSSADRNIWAFTDHGSYTVKSGYWLRANRESSRVSARSTAEQASVALKNKVRKIPTLPKIRVFMWRALSGALAVADRLNSRGLNVDQTCKLCNNALESINHVLFQCHPAQELLQTVHFPVDSMPPCNLTDNFTMILKMISDTNIEESRRNAIPWLLWTIWKNFVSHIWQFSFVFPLRNDREL</sequence>